<evidence type="ECO:0000313" key="1">
    <source>
        <dbReference type="EMBL" id="KAJ9053213.1"/>
    </source>
</evidence>
<dbReference type="EMBL" id="QTSX02006544">
    <property type="protein sequence ID" value="KAJ9053213.1"/>
    <property type="molecule type" value="Genomic_DNA"/>
</dbReference>
<keyword evidence="2" id="KW-1185">Reference proteome</keyword>
<sequence length="546" mass="61632">MVKKEKHIPELPLGQLEVSVRMARNLLHKVIVGKQSPFVQFEIDDQIHKSACDKRGGRNPQWNDNFNFDIRPHQHSLMVKVFNKTLKSQPFYIGETVIDLIPIMEKREQDAWFTIRDRGEFAGDVYIEFTFHPAGMPRTNLNRSNSRIITEVEEGISIMSLKDLQRDPVINPADFLGAATEPPKQPTIEAKLMSPPLQTSNSSASLSSMSSTPDSQLAPANESDLNSILDEIRSLVDYPYHVPAEELPSGPGALPSMRRKPLPQIPNNRRPSAEGYSIPQSSKVTHKIEGPFPAPRSKNYSVQPNQGIEIRTPSPPSQISDFILGTPVRLMNSSRQNAESMFSARPAPLQRRGSAESLSTYLEEPDDTLDFDPASEIKLVSSTAKSIRRRPMEAPSVMQSFAEPSNRRSPYPEDVRGRPIPYPYHPEGLPIQGGYPAQPRLWAPRPVAYRPVMVSRPLPRPRGYVIPTYPEYATRPEYAAPIYYSPRPHYAPVPHHSPMPLHHVHYPRPMPRPGMVYHPNMTSPVLPTHFPQPRGQRRYDLPEPTV</sequence>
<reference evidence="1" key="1">
    <citation type="submission" date="2022-04" db="EMBL/GenBank/DDBJ databases">
        <title>Genome of the entomopathogenic fungus Entomophthora muscae.</title>
        <authorList>
            <person name="Elya C."/>
            <person name="Lovett B.R."/>
            <person name="Lee E."/>
            <person name="Macias A.M."/>
            <person name="Hajek A.E."/>
            <person name="De Bivort B.L."/>
            <person name="Kasson M.T."/>
            <person name="De Fine Licht H.H."/>
            <person name="Stajich J.E."/>
        </authorList>
    </citation>
    <scope>NUCLEOTIDE SEQUENCE</scope>
    <source>
        <strain evidence="1">Berkeley</strain>
    </source>
</reference>
<evidence type="ECO:0000313" key="2">
    <source>
        <dbReference type="Proteomes" id="UP001165960"/>
    </source>
</evidence>
<dbReference type="Proteomes" id="UP001165960">
    <property type="component" value="Unassembled WGS sequence"/>
</dbReference>
<comment type="caution">
    <text evidence="1">The sequence shown here is derived from an EMBL/GenBank/DDBJ whole genome shotgun (WGS) entry which is preliminary data.</text>
</comment>
<accession>A0ACC2RT62</accession>
<organism evidence="1 2">
    <name type="scientific">Entomophthora muscae</name>
    <dbReference type="NCBI Taxonomy" id="34485"/>
    <lineage>
        <taxon>Eukaryota</taxon>
        <taxon>Fungi</taxon>
        <taxon>Fungi incertae sedis</taxon>
        <taxon>Zoopagomycota</taxon>
        <taxon>Entomophthoromycotina</taxon>
        <taxon>Entomophthoromycetes</taxon>
        <taxon>Entomophthorales</taxon>
        <taxon>Entomophthoraceae</taxon>
        <taxon>Entomophthora</taxon>
    </lineage>
</organism>
<name>A0ACC2RT62_9FUNG</name>
<gene>
    <name evidence="1" type="ORF">DSO57_1026437</name>
</gene>
<protein>
    <submittedName>
        <fullName evidence="1">Uncharacterized protein</fullName>
    </submittedName>
</protein>
<proteinExistence type="predicted"/>